<dbReference type="EMBL" id="KB744005">
    <property type="protein sequence ID" value="EOA96413.1"/>
    <property type="molecule type" value="Genomic_DNA"/>
</dbReference>
<sequence length="198" mass="21419">MAQGTRNSGHRAGYGDGGGKAGPAPKAEEECEKPGLVSHPPDIPGWEELDFAQLGSLESSESSRAGGEEDSTEEITSQNGGERVPVASTGPGFSCPCDRNGLSLERLQRQRLLRKWSPQQRLQEGHPKAAGGGNETQLSHIPAWTIWALSSSEKRLRSGTGCLFQEKRPTCGSASQGAEPEEEEEEDEDKLLPRRWAR</sequence>
<keyword evidence="3" id="KW-1185">Reference proteome</keyword>
<feature type="region of interest" description="Disordered" evidence="1">
    <location>
        <begin position="1"/>
        <end position="100"/>
    </location>
</feature>
<proteinExistence type="predicted"/>
<feature type="region of interest" description="Disordered" evidence="1">
    <location>
        <begin position="161"/>
        <end position="198"/>
    </location>
</feature>
<feature type="compositionally biased region" description="Low complexity" evidence="1">
    <location>
        <begin position="55"/>
        <end position="65"/>
    </location>
</feature>
<feature type="compositionally biased region" description="Gly residues" evidence="1">
    <location>
        <begin position="12"/>
        <end position="21"/>
    </location>
</feature>
<dbReference type="AlphaFoldDB" id="R0KT25"/>
<name>R0KT25_ANAPL</name>
<feature type="compositionally biased region" description="Acidic residues" evidence="1">
    <location>
        <begin position="179"/>
        <end position="189"/>
    </location>
</feature>
<evidence type="ECO:0000313" key="3">
    <source>
        <dbReference type="Proteomes" id="UP000296049"/>
    </source>
</evidence>
<organism evidence="2 3">
    <name type="scientific">Anas platyrhynchos</name>
    <name type="common">Mallard</name>
    <name type="synonym">Anas boschas</name>
    <dbReference type="NCBI Taxonomy" id="8839"/>
    <lineage>
        <taxon>Eukaryota</taxon>
        <taxon>Metazoa</taxon>
        <taxon>Chordata</taxon>
        <taxon>Craniata</taxon>
        <taxon>Vertebrata</taxon>
        <taxon>Euteleostomi</taxon>
        <taxon>Archelosauria</taxon>
        <taxon>Archosauria</taxon>
        <taxon>Dinosauria</taxon>
        <taxon>Saurischia</taxon>
        <taxon>Theropoda</taxon>
        <taxon>Coelurosauria</taxon>
        <taxon>Aves</taxon>
        <taxon>Neognathae</taxon>
        <taxon>Galloanserae</taxon>
        <taxon>Anseriformes</taxon>
        <taxon>Anatidae</taxon>
        <taxon>Anatinae</taxon>
        <taxon>Anas</taxon>
    </lineage>
</organism>
<evidence type="ECO:0000313" key="2">
    <source>
        <dbReference type="EMBL" id="EOA96413.1"/>
    </source>
</evidence>
<evidence type="ECO:0000256" key="1">
    <source>
        <dbReference type="SAM" id="MobiDB-lite"/>
    </source>
</evidence>
<gene>
    <name evidence="2" type="ORF">Anapl_16342</name>
</gene>
<accession>R0KT25</accession>
<dbReference type="Proteomes" id="UP000296049">
    <property type="component" value="Unassembled WGS sequence"/>
</dbReference>
<protein>
    <submittedName>
        <fullName evidence="2">Uncharacterized protein</fullName>
    </submittedName>
</protein>
<reference evidence="3" key="1">
    <citation type="journal article" date="2013" name="Nat. Genet.">
        <title>The duck genome and transcriptome provide insight into an avian influenza virus reservoir species.</title>
        <authorList>
            <person name="Huang Y."/>
            <person name="Li Y."/>
            <person name="Burt D.W."/>
            <person name="Chen H."/>
            <person name="Zhang Y."/>
            <person name="Qian W."/>
            <person name="Kim H."/>
            <person name="Gan S."/>
            <person name="Zhao Y."/>
            <person name="Li J."/>
            <person name="Yi K."/>
            <person name="Feng H."/>
            <person name="Zhu P."/>
            <person name="Li B."/>
            <person name="Liu Q."/>
            <person name="Fairley S."/>
            <person name="Magor K.E."/>
            <person name="Du Z."/>
            <person name="Hu X."/>
            <person name="Goodman L."/>
            <person name="Tafer H."/>
            <person name="Vignal A."/>
            <person name="Lee T."/>
            <person name="Kim K.W."/>
            <person name="Sheng Z."/>
            <person name="An Y."/>
            <person name="Searle S."/>
            <person name="Herrero J."/>
            <person name="Groenen M.A."/>
            <person name="Crooijmans R.P."/>
            <person name="Faraut T."/>
            <person name="Cai Q."/>
            <person name="Webster R.G."/>
            <person name="Aldridge J.R."/>
            <person name="Warren W.C."/>
            <person name="Bartschat S."/>
            <person name="Kehr S."/>
            <person name="Marz M."/>
            <person name="Stadler P.F."/>
            <person name="Smith J."/>
            <person name="Kraus R.H."/>
            <person name="Zhao Y."/>
            <person name="Ren L."/>
            <person name="Fei J."/>
            <person name="Morisson M."/>
            <person name="Kaiser P."/>
            <person name="Griffin D.K."/>
            <person name="Rao M."/>
            <person name="Pitel F."/>
            <person name="Wang J."/>
            <person name="Li N."/>
        </authorList>
    </citation>
    <scope>NUCLEOTIDE SEQUENCE [LARGE SCALE GENOMIC DNA]</scope>
</reference>
<feature type="region of interest" description="Disordered" evidence="1">
    <location>
        <begin position="115"/>
        <end position="137"/>
    </location>
</feature>